<reference evidence="1 2" key="1">
    <citation type="journal article" date="2019" name="Sci. Rep.">
        <title>A multi-omics analysis of the grapevine pathogen Lasiodiplodia theobromae reveals that temperature affects the expression of virulence- and pathogenicity-related genes.</title>
        <authorList>
            <person name="Felix C."/>
            <person name="Meneses R."/>
            <person name="Goncalves M.F.M."/>
            <person name="Tilleman L."/>
            <person name="Duarte A.S."/>
            <person name="Jorrin-Novo J.V."/>
            <person name="Van de Peer Y."/>
            <person name="Deforce D."/>
            <person name="Van Nieuwerburgh F."/>
            <person name="Esteves A.C."/>
            <person name="Alves A."/>
        </authorList>
    </citation>
    <scope>NUCLEOTIDE SEQUENCE [LARGE SCALE GENOMIC DNA]</scope>
    <source>
        <strain evidence="1 2">LA-SOL3</strain>
    </source>
</reference>
<dbReference type="AlphaFoldDB" id="A0A5N5D8P9"/>
<dbReference type="EMBL" id="VCHE01000055">
    <property type="protein sequence ID" value="KAB2573644.1"/>
    <property type="molecule type" value="Genomic_DNA"/>
</dbReference>
<dbReference type="OrthoDB" id="3969178at2759"/>
<evidence type="ECO:0000313" key="2">
    <source>
        <dbReference type="Proteomes" id="UP000325902"/>
    </source>
</evidence>
<accession>A0A5N5D8P9</accession>
<evidence type="ECO:0000313" key="1">
    <source>
        <dbReference type="EMBL" id="KAB2573644.1"/>
    </source>
</evidence>
<evidence type="ECO:0008006" key="3">
    <source>
        <dbReference type="Google" id="ProtNLM"/>
    </source>
</evidence>
<dbReference type="SUPFAM" id="SSF56112">
    <property type="entry name" value="Protein kinase-like (PK-like)"/>
    <property type="match status" value="1"/>
</dbReference>
<dbReference type="Gene3D" id="1.10.510.10">
    <property type="entry name" value="Transferase(Phosphotransferase) domain 1"/>
    <property type="match status" value="1"/>
</dbReference>
<name>A0A5N5D8P9_9PEZI</name>
<protein>
    <recommendedName>
        <fullName evidence="3">Protein kinase domain-containing protein</fullName>
    </recommendedName>
</protein>
<proteinExistence type="predicted"/>
<sequence length="514" mass="58570">MADSNFPPILDPKPPEFNLPELDTSKMRIGNLLAQGKSARVYGVTIPDKHNEDGHTEDNDTYKPYVLKMLHNEEPFIREKAAYERMEEIPALLDGFVPRYYGTAQTPYSNIMHSIILSAHDSAHDSAHNEMKLENIISNITLETLHYVKKLLTQAIQKLHEAGIYHGKVTSKNIFISGQQGHELTLINFCDATLKKDVEDSDVEEMEDIDLSCVGEIFDEVIWAKAHEKVTNLLRDLRNGHQVQNPQYCLAELLDMIGSPDLELVRSIIELYTVPDPVLALPVGKSLANRYKHRQAIEILKQSADTFEQLSPPSDQQTLEMVTVSEMKMAVARYTARISPVSKEENLKSTKSHYDEAIRFYLRSIPNANLADKTAMTLRRELAKYYSRFDFYKDAMDLCIQAMTDANNAGSEVSLDAWRDYGELIEETKKTLSHLINDIKEDKLKGVERSWRPWADLPTFEEAYRRAVDAKELCNQQWDSHRMTKLAATLQVIPSTGQGMMSGLRKDSVIEDYL</sequence>
<dbReference type="Proteomes" id="UP000325902">
    <property type="component" value="Unassembled WGS sequence"/>
</dbReference>
<keyword evidence="2" id="KW-1185">Reference proteome</keyword>
<dbReference type="InterPro" id="IPR011009">
    <property type="entry name" value="Kinase-like_dom_sf"/>
</dbReference>
<gene>
    <name evidence="1" type="ORF">DBV05_g7725</name>
</gene>
<organism evidence="1 2">
    <name type="scientific">Lasiodiplodia theobromae</name>
    <dbReference type="NCBI Taxonomy" id="45133"/>
    <lineage>
        <taxon>Eukaryota</taxon>
        <taxon>Fungi</taxon>
        <taxon>Dikarya</taxon>
        <taxon>Ascomycota</taxon>
        <taxon>Pezizomycotina</taxon>
        <taxon>Dothideomycetes</taxon>
        <taxon>Dothideomycetes incertae sedis</taxon>
        <taxon>Botryosphaeriales</taxon>
        <taxon>Botryosphaeriaceae</taxon>
        <taxon>Lasiodiplodia</taxon>
    </lineage>
</organism>
<comment type="caution">
    <text evidence="1">The sequence shown here is derived from an EMBL/GenBank/DDBJ whole genome shotgun (WGS) entry which is preliminary data.</text>
</comment>